<evidence type="ECO:0000313" key="3">
    <source>
        <dbReference type="Proteomes" id="UP000799766"/>
    </source>
</evidence>
<feature type="compositionally biased region" description="Polar residues" evidence="1">
    <location>
        <begin position="59"/>
        <end position="81"/>
    </location>
</feature>
<proteinExistence type="predicted"/>
<organism evidence="2 3">
    <name type="scientific">Lineolata rhizophorae</name>
    <dbReference type="NCBI Taxonomy" id="578093"/>
    <lineage>
        <taxon>Eukaryota</taxon>
        <taxon>Fungi</taxon>
        <taxon>Dikarya</taxon>
        <taxon>Ascomycota</taxon>
        <taxon>Pezizomycotina</taxon>
        <taxon>Dothideomycetes</taxon>
        <taxon>Dothideomycetes incertae sedis</taxon>
        <taxon>Lineolatales</taxon>
        <taxon>Lineolataceae</taxon>
        <taxon>Lineolata</taxon>
    </lineage>
</organism>
<gene>
    <name evidence="2" type="ORF">BDY21DRAFT_350278</name>
</gene>
<feature type="region of interest" description="Disordered" evidence="1">
    <location>
        <begin position="59"/>
        <end position="86"/>
    </location>
</feature>
<dbReference type="EMBL" id="MU001687">
    <property type="protein sequence ID" value="KAF2455257.1"/>
    <property type="molecule type" value="Genomic_DNA"/>
</dbReference>
<reference evidence="2" key="1">
    <citation type="journal article" date="2020" name="Stud. Mycol.">
        <title>101 Dothideomycetes genomes: a test case for predicting lifestyles and emergence of pathogens.</title>
        <authorList>
            <person name="Haridas S."/>
            <person name="Albert R."/>
            <person name="Binder M."/>
            <person name="Bloem J."/>
            <person name="Labutti K."/>
            <person name="Salamov A."/>
            <person name="Andreopoulos B."/>
            <person name="Baker S."/>
            <person name="Barry K."/>
            <person name="Bills G."/>
            <person name="Bluhm B."/>
            <person name="Cannon C."/>
            <person name="Castanera R."/>
            <person name="Culley D."/>
            <person name="Daum C."/>
            <person name="Ezra D."/>
            <person name="Gonzalez J."/>
            <person name="Henrissat B."/>
            <person name="Kuo A."/>
            <person name="Liang C."/>
            <person name="Lipzen A."/>
            <person name="Lutzoni F."/>
            <person name="Magnuson J."/>
            <person name="Mondo S."/>
            <person name="Nolan M."/>
            <person name="Ohm R."/>
            <person name="Pangilinan J."/>
            <person name="Park H.-J."/>
            <person name="Ramirez L."/>
            <person name="Alfaro M."/>
            <person name="Sun H."/>
            <person name="Tritt A."/>
            <person name="Yoshinaga Y."/>
            <person name="Zwiers L.-H."/>
            <person name="Turgeon B."/>
            <person name="Goodwin S."/>
            <person name="Spatafora J."/>
            <person name="Crous P."/>
            <person name="Grigoriev I."/>
        </authorList>
    </citation>
    <scope>NUCLEOTIDE SEQUENCE</scope>
    <source>
        <strain evidence="2">ATCC 16933</strain>
    </source>
</reference>
<dbReference type="AlphaFoldDB" id="A0A6A6NUT6"/>
<name>A0A6A6NUT6_9PEZI</name>
<feature type="region of interest" description="Disordered" evidence="1">
    <location>
        <begin position="1"/>
        <end position="45"/>
    </location>
</feature>
<accession>A0A6A6NUT6</accession>
<keyword evidence="3" id="KW-1185">Reference proteome</keyword>
<evidence type="ECO:0000313" key="2">
    <source>
        <dbReference type="EMBL" id="KAF2455257.1"/>
    </source>
</evidence>
<sequence length="204" mass="21683">MPVMAPLRAPSPCPRRSLSLQPPHTHLPTPVIPPSRLVSPPPPESTCNRVRHVLTLQAQNSVPSQIAPTQNRHGPSGTSNPPAGYTGNVGTILLGVGARPGPDKLLPRETPCGRLFSTTTNRSPSPPSAANLVALGIGEKEEGLGPPPLRSLFAPRAREAGVLSWPPHYWHQPTTWRVRVPNWAGTLASQRRPSAATRDIAASG</sequence>
<protein>
    <submittedName>
        <fullName evidence="2">Uncharacterized protein</fullName>
    </submittedName>
</protein>
<dbReference type="Proteomes" id="UP000799766">
    <property type="component" value="Unassembled WGS sequence"/>
</dbReference>
<evidence type="ECO:0000256" key="1">
    <source>
        <dbReference type="SAM" id="MobiDB-lite"/>
    </source>
</evidence>